<feature type="domain" description="PiggyBac transposable element-derived protein" evidence="2">
    <location>
        <begin position="211"/>
        <end position="389"/>
    </location>
</feature>
<dbReference type="PANTHER" id="PTHR46599">
    <property type="entry name" value="PIGGYBAC TRANSPOSABLE ELEMENT-DERIVED PROTEIN 4"/>
    <property type="match status" value="1"/>
</dbReference>
<name>A0AAE1L1I9_PETCI</name>
<dbReference type="PANTHER" id="PTHR46599:SF6">
    <property type="entry name" value="DUAL SPECIFICITY PHOSPHATASE 26"/>
    <property type="match status" value="1"/>
</dbReference>
<proteinExistence type="predicted"/>
<feature type="compositionally biased region" description="Low complexity" evidence="1">
    <location>
        <begin position="138"/>
        <end position="148"/>
    </location>
</feature>
<evidence type="ECO:0000313" key="3">
    <source>
        <dbReference type="EMBL" id="KAK3889525.1"/>
    </source>
</evidence>
<feature type="domain" description="PiggyBac transposable element-derived protein" evidence="2">
    <location>
        <begin position="390"/>
        <end position="517"/>
    </location>
</feature>
<organism evidence="3 4">
    <name type="scientific">Petrolisthes cinctipes</name>
    <name type="common">Flat porcelain crab</name>
    <dbReference type="NCBI Taxonomy" id="88211"/>
    <lineage>
        <taxon>Eukaryota</taxon>
        <taxon>Metazoa</taxon>
        <taxon>Ecdysozoa</taxon>
        <taxon>Arthropoda</taxon>
        <taxon>Crustacea</taxon>
        <taxon>Multicrustacea</taxon>
        <taxon>Malacostraca</taxon>
        <taxon>Eumalacostraca</taxon>
        <taxon>Eucarida</taxon>
        <taxon>Decapoda</taxon>
        <taxon>Pleocyemata</taxon>
        <taxon>Anomura</taxon>
        <taxon>Galatheoidea</taxon>
        <taxon>Porcellanidae</taxon>
        <taxon>Petrolisthes</taxon>
    </lineage>
</organism>
<gene>
    <name evidence="3" type="ORF">Pcinc_006497</name>
</gene>
<evidence type="ECO:0000259" key="2">
    <source>
        <dbReference type="Pfam" id="PF13843"/>
    </source>
</evidence>
<keyword evidence="4" id="KW-1185">Reference proteome</keyword>
<feature type="region of interest" description="Disordered" evidence="1">
    <location>
        <begin position="651"/>
        <end position="695"/>
    </location>
</feature>
<feature type="compositionally biased region" description="Acidic residues" evidence="1">
    <location>
        <begin position="23"/>
        <end position="38"/>
    </location>
</feature>
<sequence>MNRTGVLDSSGDQDSSDDREYELGDDSEDLETSEDEEVLKEIRRQHFSTSTPKKATRRPSAPLFEPDEPQPGPSSRPDPVPLLQQEKKRRKITRESRRTSSSPIHLTRELSAPPPRNSPPPPTPTYQGSDHESRVDDPTPQSSASSISSRRRRREVSPSHPPLVNFGVEKLVSRSGYEWKCNPHIGKGKSQRRNIVHYTKGPTVEARTVRDPLSAFLLFFPDEVIREIVEWTNRKIEVSRRAYKTKDHKVANTNELEMKAFIGCLIMTGCQKSNHLSYKELWSPNYGCPVYRSAMSSTRFEFLVECLRFDNSDTREERRKTDKFAPIRSLWERFIRRSGQLYVPGEYLTIDEQLLSFRGRCGFRMYIPNKPAKYGLKLVLCCDAQTKYLDLFTHGITLLGTIKAIKPEIPTEMRTVENRTPGSAAFLHDDYMTLVSYAPRSATKKPKKLVHVLTTMDNTASIGMNGKPEAILLYNVTKGGVDTFDQMAATYSCNRKTRRWPLCIFYGLLNAGGINAWIILSHNLENMSKPSMKRRNFLTELAVSLVKPWAKQRLSLHIPRPLAGLICTTFNLQQEEQQHQDGQRDGALLKNSKFNPLHRCKSCPRGDKRSRYICKGCRRSICGGHLYTFCFECTDKTQACGCGSSSSSQGYPSNGYGNTSHPTATSPPSTSTWGRGGTASRPPRRDLPFRRNPSALPRGSNWQCRFWDKLPNPEISFRVGGSHNNLARASSEAQSGIRRLILFYQFWEVPFGNKVALSGYTSSSHNLELM</sequence>
<feature type="compositionally biased region" description="Low complexity" evidence="1">
    <location>
        <begin position="651"/>
        <end position="672"/>
    </location>
</feature>
<dbReference type="EMBL" id="JAWQEG010000481">
    <property type="protein sequence ID" value="KAK3889525.1"/>
    <property type="molecule type" value="Genomic_DNA"/>
</dbReference>
<comment type="caution">
    <text evidence="3">The sequence shown here is derived from an EMBL/GenBank/DDBJ whole genome shotgun (WGS) entry which is preliminary data.</text>
</comment>
<feature type="compositionally biased region" description="Pro residues" evidence="1">
    <location>
        <begin position="69"/>
        <end position="80"/>
    </location>
</feature>
<feature type="region of interest" description="Disordered" evidence="1">
    <location>
        <begin position="1"/>
        <end position="164"/>
    </location>
</feature>
<protein>
    <recommendedName>
        <fullName evidence="2">PiggyBac transposable element-derived protein domain-containing protein</fullName>
    </recommendedName>
</protein>
<accession>A0AAE1L1I9</accession>
<evidence type="ECO:0000256" key="1">
    <source>
        <dbReference type="SAM" id="MobiDB-lite"/>
    </source>
</evidence>
<dbReference type="Pfam" id="PF13843">
    <property type="entry name" value="DDE_Tnp_1_7"/>
    <property type="match status" value="2"/>
</dbReference>
<dbReference type="InterPro" id="IPR029526">
    <property type="entry name" value="PGBD"/>
</dbReference>
<dbReference type="AlphaFoldDB" id="A0AAE1L1I9"/>
<evidence type="ECO:0000313" key="4">
    <source>
        <dbReference type="Proteomes" id="UP001286313"/>
    </source>
</evidence>
<feature type="compositionally biased region" description="Pro residues" evidence="1">
    <location>
        <begin position="112"/>
        <end position="124"/>
    </location>
</feature>
<dbReference type="Proteomes" id="UP001286313">
    <property type="component" value="Unassembled WGS sequence"/>
</dbReference>
<reference evidence="3" key="1">
    <citation type="submission" date="2023-10" db="EMBL/GenBank/DDBJ databases">
        <title>Genome assemblies of two species of porcelain crab, Petrolisthes cinctipes and Petrolisthes manimaculis (Anomura: Porcellanidae).</title>
        <authorList>
            <person name="Angst P."/>
        </authorList>
    </citation>
    <scope>NUCLEOTIDE SEQUENCE</scope>
    <source>
        <strain evidence="3">PB745_01</strain>
        <tissue evidence="3">Gill</tissue>
    </source>
</reference>